<evidence type="ECO:0000259" key="1">
    <source>
        <dbReference type="PROSITE" id="PS51819"/>
    </source>
</evidence>
<dbReference type="SUPFAM" id="SSF54593">
    <property type="entry name" value="Glyoxalase/Bleomycin resistance protein/Dihydroxybiphenyl dioxygenase"/>
    <property type="match status" value="1"/>
</dbReference>
<accession>A0A941DW87</accession>
<keyword evidence="3" id="KW-1185">Reference proteome</keyword>
<dbReference type="RefSeq" id="WP_026682698.1">
    <property type="nucleotide sequence ID" value="NZ_BAAACY010000074.1"/>
</dbReference>
<dbReference type="EMBL" id="JAGSOT010000002">
    <property type="protein sequence ID" value="MBR7794633.1"/>
    <property type="molecule type" value="Genomic_DNA"/>
</dbReference>
<dbReference type="PANTHER" id="PTHR39175:SF1">
    <property type="entry name" value="FAMILY PROTEIN, PUTATIVE (AFU_ORTHOLOGUE AFUA_3G15060)-RELATED"/>
    <property type="match status" value="1"/>
</dbReference>
<sequence length="122" mass="13670">MTFQYVKIDHVQLAAPRNCEQEAIAFYHGILGFRILEKPDTLQGNGGVWFQAGDVQLHIGIDEAFSPARKAHPAISLTNLEALSNHLSTNGIPVIHDSRLPGANRFYLSDPFGNRIEFLEWK</sequence>
<organism evidence="2 3">
    <name type="scientific">Virgibacillus salarius</name>
    <dbReference type="NCBI Taxonomy" id="447199"/>
    <lineage>
        <taxon>Bacteria</taxon>
        <taxon>Bacillati</taxon>
        <taxon>Bacillota</taxon>
        <taxon>Bacilli</taxon>
        <taxon>Bacillales</taxon>
        <taxon>Bacillaceae</taxon>
        <taxon>Virgibacillus</taxon>
    </lineage>
</organism>
<name>A0A941DW87_9BACI</name>
<dbReference type="InterPro" id="IPR004360">
    <property type="entry name" value="Glyas_Fos-R_dOase_dom"/>
</dbReference>
<dbReference type="PANTHER" id="PTHR39175">
    <property type="entry name" value="FAMILY PROTEIN, PUTATIVE (AFU_ORTHOLOGUE AFUA_3G15060)-RELATED"/>
    <property type="match status" value="1"/>
</dbReference>
<gene>
    <name evidence="2" type="ORF">KCX74_01090</name>
</gene>
<comment type="caution">
    <text evidence="2">The sequence shown here is derived from an EMBL/GenBank/DDBJ whole genome shotgun (WGS) entry which is preliminary data.</text>
</comment>
<dbReference type="AlphaFoldDB" id="A0A941DW87"/>
<feature type="domain" description="VOC" evidence="1">
    <location>
        <begin position="7"/>
        <end position="121"/>
    </location>
</feature>
<dbReference type="Gene3D" id="3.10.180.10">
    <property type="entry name" value="2,3-Dihydroxybiphenyl 1,2-Dioxygenase, domain 1"/>
    <property type="match status" value="1"/>
</dbReference>
<reference evidence="2" key="1">
    <citation type="submission" date="2021-04" db="EMBL/GenBank/DDBJ databases">
        <title>Isolation and polyphasic classification of algal microorganism.</title>
        <authorList>
            <person name="Wang S."/>
        </authorList>
    </citation>
    <scope>NUCLEOTIDE SEQUENCE</scope>
    <source>
        <strain evidence="2">720a</strain>
    </source>
</reference>
<evidence type="ECO:0000313" key="3">
    <source>
        <dbReference type="Proteomes" id="UP000675284"/>
    </source>
</evidence>
<dbReference type="Pfam" id="PF00903">
    <property type="entry name" value="Glyoxalase"/>
    <property type="match status" value="1"/>
</dbReference>
<dbReference type="InterPro" id="IPR029068">
    <property type="entry name" value="Glyas_Bleomycin-R_OHBP_Dase"/>
</dbReference>
<dbReference type="Proteomes" id="UP000675284">
    <property type="component" value="Unassembled WGS sequence"/>
</dbReference>
<dbReference type="PROSITE" id="PS51819">
    <property type="entry name" value="VOC"/>
    <property type="match status" value="1"/>
</dbReference>
<protein>
    <submittedName>
        <fullName evidence="2">VOC family protein</fullName>
    </submittedName>
</protein>
<evidence type="ECO:0000313" key="2">
    <source>
        <dbReference type="EMBL" id="MBR7794633.1"/>
    </source>
</evidence>
<dbReference type="InterPro" id="IPR037523">
    <property type="entry name" value="VOC_core"/>
</dbReference>
<proteinExistence type="predicted"/>